<organism evidence="2 3">
    <name type="scientific">Acinetobacter stercoris</name>
    <dbReference type="NCBI Taxonomy" id="2126983"/>
    <lineage>
        <taxon>Bacteria</taxon>
        <taxon>Pseudomonadati</taxon>
        <taxon>Pseudomonadota</taxon>
        <taxon>Gammaproteobacteria</taxon>
        <taxon>Moraxellales</taxon>
        <taxon>Moraxellaceae</taxon>
        <taxon>Acinetobacter</taxon>
    </lineage>
</organism>
<keyword evidence="3" id="KW-1185">Reference proteome</keyword>
<protein>
    <submittedName>
        <fullName evidence="2">EcsC protein family protein</fullName>
    </submittedName>
</protein>
<evidence type="ECO:0000313" key="3">
    <source>
        <dbReference type="Proteomes" id="UP000245974"/>
    </source>
</evidence>
<sequence length="467" mass="51732">MPKSNNKHSRSFISNAFGAAKKIGTTGINLLNHVAPGTVSKLDEKPNNEQVLQGYAQEKNNNVKKSSMNPQMMMRDHIPLVSRQLLGRHYSKFNKVTSFISPELNDKLSDYFFEKLNDFVSNLSSVEAVLKEVGARDLNELAKDPARSARISQAFENQNKRYAVVQGALTGISGVVGAAIDVPTSIALALHSIYQTGRAYGFELKAHDEQETVEYIFKRIDLGTVAEKQTLLVAVRAVARLLETHDINQLQQLLGSSNDTELLKKWLGNEDGSFKWEWLNHVPHLSIVSKLTPIAGASVGAYFSLKLLSDASHHANVVFSRAREYLNAHPDESLDVFMAFEKAEKADQSTLTILSDVNLSITETDTIEEEKEGADLKNKGENIHQSKEVQQIDDITSKDTLEQNSQDLIVSETVVDVPVIKAKTTRTRAKTTSRAKPSAQKKNSTDLKKTETDRSNDADSGDEPNLK</sequence>
<name>A0A2U3N3C0_9GAMM</name>
<dbReference type="Pfam" id="PF12787">
    <property type="entry name" value="EcsC"/>
    <property type="match status" value="1"/>
</dbReference>
<evidence type="ECO:0000313" key="2">
    <source>
        <dbReference type="EMBL" id="SPL72190.1"/>
    </source>
</evidence>
<evidence type="ECO:0000256" key="1">
    <source>
        <dbReference type="SAM" id="MobiDB-lite"/>
    </source>
</evidence>
<feature type="compositionally biased region" description="Basic residues" evidence="1">
    <location>
        <begin position="423"/>
        <end position="433"/>
    </location>
</feature>
<dbReference type="InterPro" id="IPR024787">
    <property type="entry name" value="EcsC"/>
</dbReference>
<feature type="region of interest" description="Disordered" evidence="1">
    <location>
        <begin position="420"/>
        <end position="467"/>
    </location>
</feature>
<proteinExistence type="predicted"/>
<dbReference type="Proteomes" id="UP000245974">
    <property type="component" value="Unassembled WGS sequence"/>
</dbReference>
<dbReference type="RefSeq" id="WP_121975588.1">
    <property type="nucleotide sequence ID" value="NZ_OOGT01000232.1"/>
</dbReference>
<gene>
    <name evidence="2" type="ORF">KPC_3368</name>
</gene>
<dbReference type="InParanoid" id="A0A2U3N3C0"/>
<dbReference type="AlphaFoldDB" id="A0A2U3N3C0"/>
<feature type="compositionally biased region" description="Basic and acidic residues" evidence="1">
    <location>
        <begin position="443"/>
        <end position="457"/>
    </location>
</feature>
<accession>A0A2U3N3C0</accession>
<dbReference type="PANTHER" id="PTHR41260">
    <property type="entry name" value="PROTEIN ECSC"/>
    <property type="match status" value="1"/>
</dbReference>
<dbReference type="EMBL" id="OOGT01000232">
    <property type="protein sequence ID" value="SPL72190.1"/>
    <property type="molecule type" value="Genomic_DNA"/>
</dbReference>
<dbReference type="PANTHER" id="PTHR41260:SF1">
    <property type="entry name" value="PROTEIN ECSC"/>
    <property type="match status" value="1"/>
</dbReference>
<dbReference type="OrthoDB" id="5568290at2"/>
<reference evidence="3" key="1">
    <citation type="submission" date="2018-03" db="EMBL/GenBank/DDBJ databases">
        <authorList>
            <person name="Blom J."/>
        </authorList>
    </citation>
    <scope>NUCLEOTIDE SEQUENCE [LARGE SCALE GENOMIC DNA]</scope>
    <source>
        <strain evidence="3">KPC-SM-21</strain>
    </source>
</reference>